<reference evidence="1 2" key="1">
    <citation type="submission" date="2019-01" db="EMBL/GenBank/DDBJ databases">
        <title>A draft genome assembly of the solar-powered sea slug Elysia chlorotica.</title>
        <authorList>
            <person name="Cai H."/>
            <person name="Li Q."/>
            <person name="Fang X."/>
            <person name="Li J."/>
            <person name="Curtis N.E."/>
            <person name="Altenburger A."/>
            <person name="Shibata T."/>
            <person name="Feng M."/>
            <person name="Maeda T."/>
            <person name="Schwartz J.A."/>
            <person name="Shigenobu S."/>
            <person name="Lundholm N."/>
            <person name="Nishiyama T."/>
            <person name="Yang H."/>
            <person name="Hasebe M."/>
            <person name="Li S."/>
            <person name="Pierce S.K."/>
            <person name="Wang J."/>
        </authorList>
    </citation>
    <scope>NUCLEOTIDE SEQUENCE [LARGE SCALE GENOMIC DNA]</scope>
    <source>
        <strain evidence="1">EC2010</strain>
        <tissue evidence="1">Whole organism of an adult</tissue>
    </source>
</reference>
<sequence>DQYFPVNPCPYAVNVGRSHGRLTFAEYGAYQNVNLSCDEAETDIQFWPQKGQMSTVGLSAALPTIPLSDKPLESQWISRDRILGVSNLKDTIWKMKSVMHYLPSLRKRLHSVPAMSSKLDQCMQALKDLKKGNHKADVMSVLQENLPDAVRNLHEKLEDIGQAYNSNCWSGYNRDFYGGVLAH</sequence>
<feature type="non-terminal residue" evidence="1">
    <location>
        <position position="183"/>
    </location>
</feature>
<dbReference type="OrthoDB" id="2382881at2759"/>
<accession>A0A3S1I4A8</accession>
<keyword evidence="2" id="KW-1185">Reference proteome</keyword>
<gene>
    <name evidence="1" type="ORF">EGW08_000326</name>
</gene>
<feature type="non-terminal residue" evidence="1">
    <location>
        <position position="1"/>
    </location>
</feature>
<dbReference type="Proteomes" id="UP000271974">
    <property type="component" value="Unassembled WGS sequence"/>
</dbReference>
<dbReference type="AlphaFoldDB" id="A0A3S1I4A8"/>
<dbReference type="EMBL" id="RQTK01000004">
    <property type="protein sequence ID" value="RUS91924.1"/>
    <property type="molecule type" value="Genomic_DNA"/>
</dbReference>
<organism evidence="1 2">
    <name type="scientific">Elysia chlorotica</name>
    <name type="common">Eastern emerald elysia</name>
    <name type="synonym">Sea slug</name>
    <dbReference type="NCBI Taxonomy" id="188477"/>
    <lineage>
        <taxon>Eukaryota</taxon>
        <taxon>Metazoa</taxon>
        <taxon>Spiralia</taxon>
        <taxon>Lophotrochozoa</taxon>
        <taxon>Mollusca</taxon>
        <taxon>Gastropoda</taxon>
        <taxon>Heterobranchia</taxon>
        <taxon>Euthyneura</taxon>
        <taxon>Panpulmonata</taxon>
        <taxon>Sacoglossa</taxon>
        <taxon>Placobranchoidea</taxon>
        <taxon>Plakobranchidae</taxon>
        <taxon>Elysia</taxon>
    </lineage>
</organism>
<protein>
    <submittedName>
        <fullName evidence="1">Uncharacterized protein</fullName>
    </submittedName>
</protein>
<comment type="caution">
    <text evidence="1">The sequence shown here is derived from an EMBL/GenBank/DDBJ whole genome shotgun (WGS) entry which is preliminary data.</text>
</comment>
<proteinExistence type="predicted"/>
<evidence type="ECO:0000313" key="1">
    <source>
        <dbReference type="EMBL" id="RUS91924.1"/>
    </source>
</evidence>
<evidence type="ECO:0000313" key="2">
    <source>
        <dbReference type="Proteomes" id="UP000271974"/>
    </source>
</evidence>
<name>A0A3S1I4A8_ELYCH</name>